<accession>A0A558CG08</accession>
<dbReference type="InterPro" id="IPR012434">
    <property type="entry name" value="DUF1631"/>
</dbReference>
<proteinExistence type="predicted"/>
<feature type="non-terminal residue" evidence="1">
    <location>
        <position position="170"/>
    </location>
</feature>
<dbReference type="Proteomes" id="UP000317355">
    <property type="component" value="Unassembled WGS sequence"/>
</dbReference>
<organism evidence="1 2">
    <name type="scientific">Sedimenticola thiotaurini</name>
    <dbReference type="NCBI Taxonomy" id="1543721"/>
    <lineage>
        <taxon>Bacteria</taxon>
        <taxon>Pseudomonadati</taxon>
        <taxon>Pseudomonadota</taxon>
        <taxon>Gammaproteobacteria</taxon>
        <taxon>Chromatiales</taxon>
        <taxon>Sedimenticolaceae</taxon>
        <taxon>Sedimenticola</taxon>
    </lineage>
</organism>
<dbReference type="AlphaFoldDB" id="A0A558CG08"/>
<protein>
    <submittedName>
        <fullName evidence="1">DUF1631 domain-containing protein</fullName>
    </submittedName>
</protein>
<evidence type="ECO:0000313" key="2">
    <source>
        <dbReference type="Proteomes" id="UP000317355"/>
    </source>
</evidence>
<dbReference type="EMBL" id="VMRY01000148">
    <property type="protein sequence ID" value="TVT47688.1"/>
    <property type="molecule type" value="Genomic_DNA"/>
</dbReference>
<name>A0A558CG08_9GAMM</name>
<evidence type="ECO:0000313" key="1">
    <source>
        <dbReference type="EMBL" id="TVT47688.1"/>
    </source>
</evidence>
<dbReference type="Pfam" id="PF07793">
    <property type="entry name" value="DUF1631"/>
    <property type="match status" value="1"/>
</dbReference>
<gene>
    <name evidence="1" type="ORF">FHK82_18000</name>
</gene>
<reference evidence="1 2" key="1">
    <citation type="submission" date="2019-07" db="EMBL/GenBank/DDBJ databases">
        <title>The pathways for chlorine oxyanion respiration interact through the shared metabolite chlorate.</title>
        <authorList>
            <person name="Barnum T.P."/>
            <person name="Cheng Y."/>
            <person name="Hill K.A."/>
            <person name="Lucas L.N."/>
            <person name="Carlson H.K."/>
            <person name="Coates J.D."/>
        </authorList>
    </citation>
    <scope>NUCLEOTIDE SEQUENCE [LARGE SCALE GENOMIC DNA]</scope>
    <source>
        <strain evidence="1">BK-3</strain>
    </source>
</reference>
<comment type="caution">
    <text evidence="1">The sequence shown here is derived from an EMBL/GenBank/DDBJ whole genome shotgun (WGS) entry which is preliminary data.</text>
</comment>
<sequence length="170" mass="19276">MSMTGDHLAVIPRYRSLVISDEELAHTFFEEKLDQMFEKVEPVMIDFASKAEADNAQTVFFDAISYIENQREILTKAFFKGLKEGFDDYIQGRPIVYPRPIIETDDASRIGIVDNNDLEIHIAIQAMITKAKNKNHQALYQLVQRLSVLRQGKKIAGHDVPACPTHVATV</sequence>